<dbReference type="GO" id="GO:0008933">
    <property type="term" value="F:peptidoglycan lytic transglycosylase activity"/>
    <property type="evidence" value="ECO:0007669"/>
    <property type="project" value="TreeGrafter"/>
</dbReference>
<dbReference type="InterPro" id="IPR010611">
    <property type="entry name" value="3D_dom"/>
</dbReference>
<evidence type="ECO:0000313" key="6">
    <source>
        <dbReference type="EMBL" id="CDZ79111.1"/>
    </source>
</evidence>
<dbReference type="Pfam" id="PF06725">
    <property type="entry name" value="3D"/>
    <property type="match status" value="1"/>
</dbReference>
<dbReference type="GO" id="GO:0009253">
    <property type="term" value="P:peptidoglycan catabolic process"/>
    <property type="evidence" value="ECO:0007669"/>
    <property type="project" value="TreeGrafter"/>
</dbReference>
<dbReference type="PANTHER" id="PTHR30124:SF0">
    <property type="entry name" value="MEMBRANE-BOUND LYTIC MUREIN TRANSGLYCOSYLASE A"/>
    <property type="match status" value="1"/>
</dbReference>
<accession>A0A078L1L4</accession>
<name>A0A078L1L4_9GAMM</name>
<evidence type="ECO:0000313" key="7">
    <source>
        <dbReference type="Proteomes" id="UP000044071"/>
    </source>
</evidence>
<dbReference type="InterPro" id="IPR026044">
    <property type="entry name" value="MltA"/>
</dbReference>
<dbReference type="InterPro" id="IPR005300">
    <property type="entry name" value="MltA_B"/>
</dbReference>
<evidence type="ECO:0000256" key="3">
    <source>
        <dbReference type="ARBA" id="ARBA00023316"/>
    </source>
</evidence>
<dbReference type="EC" id="4.2.2.n1" evidence="4"/>
<proteinExistence type="predicted"/>
<comment type="function">
    <text evidence="4">Murein-degrading enzyme. May play a role in recycling of muropeptides during cell elongation and/or cell division.</text>
</comment>
<organism evidence="6 7">
    <name type="scientific">Legionella massiliensis</name>
    <dbReference type="NCBI Taxonomy" id="1034943"/>
    <lineage>
        <taxon>Bacteria</taxon>
        <taxon>Pseudomonadati</taxon>
        <taxon>Pseudomonadota</taxon>
        <taxon>Gammaproteobacteria</taxon>
        <taxon>Legionellales</taxon>
        <taxon>Legionellaceae</taxon>
        <taxon>Legionella</taxon>
    </lineage>
</organism>
<dbReference type="eggNOG" id="COG2821">
    <property type="taxonomic scope" value="Bacteria"/>
</dbReference>
<dbReference type="InterPro" id="IPR036908">
    <property type="entry name" value="RlpA-like_sf"/>
</dbReference>
<evidence type="ECO:0000256" key="4">
    <source>
        <dbReference type="PIRNR" id="PIRNR019422"/>
    </source>
</evidence>
<dbReference type="CDD" id="cd14668">
    <property type="entry name" value="mlta_B"/>
    <property type="match status" value="1"/>
</dbReference>
<keyword evidence="7" id="KW-1185">Reference proteome</keyword>
<dbReference type="SUPFAM" id="SSF50685">
    <property type="entry name" value="Barwin-like endoglucanases"/>
    <property type="match status" value="1"/>
</dbReference>
<feature type="domain" description="Lytic transglycosylase MltA" evidence="5">
    <location>
        <begin position="144"/>
        <end position="301"/>
    </location>
</feature>
<dbReference type="SMART" id="SM00925">
    <property type="entry name" value="MltA"/>
    <property type="match status" value="1"/>
</dbReference>
<dbReference type="GO" id="GO:0071555">
    <property type="term" value="P:cell wall organization"/>
    <property type="evidence" value="ECO:0007669"/>
    <property type="project" value="UniProtKB-KW"/>
</dbReference>
<dbReference type="AlphaFoldDB" id="A0A078L1L4"/>
<protein>
    <recommendedName>
        <fullName evidence="4">Membrane-bound lytic murein transglycosylase A</fullName>
        <ecNumber evidence="4">4.2.2.n1</ecNumber>
    </recommendedName>
    <alternativeName>
        <fullName evidence="4">Murein hydrolase A</fullName>
    </alternativeName>
</protein>
<dbReference type="GO" id="GO:0004553">
    <property type="term" value="F:hydrolase activity, hydrolyzing O-glycosyl compounds"/>
    <property type="evidence" value="ECO:0007669"/>
    <property type="project" value="InterPro"/>
</dbReference>
<dbReference type="Gene3D" id="2.40.40.10">
    <property type="entry name" value="RlpA-like domain"/>
    <property type="match status" value="1"/>
</dbReference>
<sequence length="412" mass="46886">MKRKLLYTLIFVLLSLGIFAWWNRPQPQPQIQPEVKVEPQPTIYLKQRTFNELPGWDNAKVKKSLLAFQVSCKTFIRQDPEEFVGSEYIDLKAKDWQPACHEALAIHPISEKSARKFFQQWFTPVEFNDKEPVRGLFTGYYMAFLHGSKTKTKEFNVPIYGLPSNLISINLELFDPSLKNRRFIGRVAGGQVVPYYTRAEINKGAIAKKAEVLVWVNSHVDRLFLEIQGSGTVELEDGSRIYVGYAGQNGAPYTAIAKVLIDKGVMTRDNASMQHIKSYLEAHPEEMDKVLNQNKSFVFFRELKEDAALGAQGVALTPGYSLAVDRKWIPLGAPLWLKTTRPGIKDPDDAQELQRLMIAQDTGGAIRGLVRGDVYWGSGDRATYIAGHMKNKGHYWLLLPRHRVTWLEKEFA</sequence>
<dbReference type="CDD" id="cd14485">
    <property type="entry name" value="mltA_like_LT_A"/>
    <property type="match status" value="1"/>
</dbReference>
<evidence type="ECO:0000256" key="1">
    <source>
        <dbReference type="ARBA" id="ARBA00001420"/>
    </source>
</evidence>
<dbReference type="OrthoDB" id="9783686at2"/>
<dbReference type="GO" id="GO:0009254">
    <property type="term" value="P:peptidoglycan turnover"/>
    <property type="evidence" value="ECO:0007669"/>
    <property type="project" value="UniProtKB-UniRule"/>
</dbReference>
<dbReference type="PANTHER" id="PTHR30124">
    <property type="entry name" value="MEMBRANE-BOUND LYTIC MUREIN TRANSGLYCOSYLASE A"/>
    <property type="match status" value="1"/>
</dbReference>
<keyword evidence="2 4" id="KW-0456">Lyase</keyword>
<dbReference type="Proteomes" id="UP000044071">
    <property type="component" value="Unassembled WGS sequence"/>
</dbReference>
<gene>
    <name evidence="6" type="primary">mltA_3</name>
    <name evidence="6" type="ORF">BN59_03428</name>
</gene>
<dbReference type="PIRSF" id="PIRSF019422">
    <property type="entry name" value="MltA"/>
    <property type="match status" value="1"/>
</dbReference>
<dbReference type="STRING" id="1034943.BN59_03428"/>
<comment type="catalytic activity">
    <reaction evidence="1 4">
        <text>Exolytic cleavage of the (1-&gt;4)-beta-glycosidic linkage between N-acetylmuramic acid (MurNAc) and N-acetylglucosamine (GlcNAc) residues in peptidoglycan, from either the reducing or the non-reducing ends of the peptidoglycan chains, with concomitant formation of a 1,6-anhydrobond in the MurNAc residue.</text>
        <dbReference type="EC" id="4.2.2.n1"/>
    </reaction>
</comment>
<dbReference type="GO" id="GO:0019867">
    <property type="term" value="C:outer membrane"/>
    <property type="evidence" value="ECO:0007669"/>
    <property type="project" value="InterPro"/>
</dbReference>
<dbReference type="RefSeq" id="WP_044012271.1">
    <property type="nucleotide sequence ID" value="NZ_CCVW01000004.1"/>
</dbReference>
<evidence type="ECO:0000259" key="5">
    <source>
        <dbReference type="SMART" id="SM00925"/>
    </source>
</evidence>
<keyword evidence="3 4" id="KW-0961">Cell wall biogenesis/degradation</keyword>
<dbReference type="Gene3D" id="2.40.240.50">
    <property type="entry name" value="Barwin-like endoglucanases"/>
    <property type="match status" value="1"/>
</dbReference>
<dbReference type="EMBL" id="CCSB01000004">
    <property type="protein sequence ID" value="CDZ79111.1"/>
    <property type="molecule type" value="Genomic_DNA"/>
</dbReference>
<evidence type="ECO:0000256" key="2">
    <source>
        <dbReference type="ARBA" id="ARBA00023239"/>
    </source>
</evidence>
<reference evidence="6 7" key="1">
    <citation type="submission" date="2014-06" db="EMBL/GenBank/DDBJ databases">
        <authorList>
            <person name="Urmite Genomes Urmite Genomes"/>
        </authorList>
    </citation>
    <scope>NUCLEOTIDE SEQUENCE [LARGE SCALE GENOMIC DNA]</scope>
</reference>
<dbReference type="Pfam" id="PF03562">
    <property type="entry name" value="MltA"/>
    <property type="match status" value="1"/>
</dbReference>